<dbReference type="GO" id="GO:1990316">
    <property type="term" value="C:Atg1/ULK1 kinase complex"/>
    <property type="evidence" value="ECO:0007669"/>
    <property type="project" value="TreeGrafter"/>
</dbReference>
<dbReference type="GO" id="GO:0034045">
    <property type="term" value="C:phagophore assembly site membrane"/>
    <property type="evidence" value="ECO:0007669"/>
    <property type="project" value="TreeGrafter"/>
</dbReference>
<feature type="region of interest" description="Disordered" evidence="1">
    <location>
        <begin position="766"/>
        <end position="798"/>
    </location>
</feature>
<dbReference type="GO" id="GO:0061709">
    <property type="term" value="P:reticulophagy"/>
    <property type="evidence" value="ECO:0007669"/>
    <property type="project" value="TreeGrafter"/>
</dbReference>
<dbReference type="GO" id="GO:0000422">
    <property type="term" value="P:autophagy of mitochondrion"/>
    <property type="evidence" value="ECO:0007669"/>
    <property type="project" value="TreeGrafter"/>
</dbReference>
<dbReference type="GO" id="GO:0000045">
    <property type="term" value="P:autophagosome assembly"/>
    <property type="evidence" value="ECO:0007669"/>
    <property type="project" value="InterPro"/>
</dbReference>
<feature type="compositionally biased region" description="Low complexity" evidence="1">
    <location>
        <begin position="1404"/>
        <end position="1414"/>
    </location>
</feature>
<gene>
    <name evidence="2" type="ORF">CDAUBV1_LOCUS8762</name>
</gene>
<sequence>MYAFLMDKGQLVHLDPTLKSQNVLNLRNALACECELPLEKQILLVSGGFQLEPGDKLSMYDAGLFKTNPIYVFTRVDGSGKDIQTPDVLKICDGGFPQQIERRMDSPPSLQCLHDRIGLVENLTHVAEDTCKAVEQLVFEQRQMVQGWCAALANLAEAAADSEKRLTAAKNRLIQFESCSPEWEANFRSVPDLKTELSKVPLLPQLTNQLGEFWDQKETSTTRAVHPPTNLYEWICFQLALSYGLSRARRNIPLSNAARLKMAALYLGKPEMLHAGRSRTTSAELSGYGCSPKSGSGLVPPSELGNRTSMIFDNKSQYDGNNLTVACSNSSPALRQKLFCHSSLGSDGSSGDSESTTTGYDASFLSMIQTAQSDLSLLRLGEDNGVPPGEGGQTQIGEMTYTRKQIALFSGLLALVSRCSTSVEGGNKRDTSALNFEQIAAEIADGDQYLNSCTLKETHEALDLVCFSQRLSYLDPLSHEAGQHVETINSVKAELERVYEHAVTKKDSAIVIQKSDSHHEQLQHLLTAFRLLCDIFNRVMGSKLELADILRQRQQWLQNFQSEIHRLDATIQTCVRRIARVTTTGTLLSQLRGAPEIYIRGLVEVIRQQEFDSVFAENVREQKMVQANESNRRRAFAKHLKGNILHALFTPWTGAKAERWSMSKLSGSRNFSTLELDGAEGLTESMGRQLTLSTQPRAAASTLALDRQREARRISINSRSEPRLDEMVSTPPASRLSLRLRQKDVFVSRKLSELVEDEVSTNKIGEVPARSRNLSSADLPNRQRSSTFGYPQQHPPLPDALRRASVPVDSLSSIPKWTIDDNTTLDTPIDSPNVATDVSAGAPRFISREELAKLAASLPPYLSQILHSELSNCGAGHAVSGPCVSNLFPNVQHIGMSLGIGSQPSRELTESQNAAPVDASCQTDPALVTSTSMTWTSRSRSASLVIPADSSPQRPLVEELLPSSLCSWELCHGSPVRTVRHSASTNVLACYAEMTTKAVQTDEIPPEATQPPPTEVHGPPQNLANLDAEVRQKLEGLGTDILSEADAGQSRGDAPGGVELDSVLSLISNLNLEDQQGGDPEFATPTTMMSCSFHSTRTNLSNTEDAIADISASELHGVTPTMDRPYLLSQSTRHSCSPTFGFSRQVSAPVFSSGDDNCSCHLHHLHCTCLEMMHQLITELSKRSFDKSTPDKDPRFSESGQIHHIKQLLSHLSYLRSNPPSVCPVHPDSYPHPRTPAHPVGECRAGVTSLPCTPSSVSVQTDSPPVLATRTYNDRETSITPPSSLDRADHPSEGVDKTSAHSQLVPSSPSLCDELVGVSPSSNALSHLVCWKPIAPLAGPSAYLTNPLSLSSVRMLERFLRFAHSNFTCNDCVVFVPVRGAVQHSSPQKLPTCDESGADDESGSPPALSKAISPSSSMLSSTIIQSMESTLPNTNLSLPRIRNVMHTSIGPNVAQSTSALVGDLFSSPADEKMDLSAFLAPSARHGTKSRHIRGRIQPKSKISQSAESSLTQWRMLSSDGHVYFLHQDDFSALNLDPRVDYCQPVCSPQNLNVIRSRHPVKGPGRPSSSTKQRETPGSSTAPDPEARSYFVVASYQRKERCLSKRTDNRFNLPKNFAFYRVRVKPLDLTADTGFKSTTPQDRG</sequence>
<dbReference type="GO" id="GO:0061723">
    <property type="term" value="P:glycophagy"/>
    <property type="evidence" value="ECO:0007669"/>
    <property type="project" value="TreeGrafter"/>
</dbReference>
<feature type="compositionally biased region" description="Polar residues" evidence="1">
    <location>
        <begin position="772"/>
        <end position="790"/>
    </location>
</feature>
<feature type="region of interest" description="Disordered" evidence="1">
    <location>
        <begin position="1553"/>
        <end position="1587"/>
    </location>
</feature>
<proteinExistence type="predicted"/>
<dbReference type="EMBL" id="CAXLJL010000223">
    <property type="protein sequence ID" value="CAL5134800.1"/>
    <property type="molecule type" value="Genomic_DNA"/>
</dbReference>
<feature type="region of interest" description="Disordered" evidence="1">
    <location>
        <begin position="1385"/>
        <end position="1414"/>
    </location>
</feature>
<dbReference type="GO" id="GO:0060090">
    <property type="term" value="F:molecular adaptor activity"/>
    <property type="evidence" value="ECO:0007669"/>
    <property type="project" value="TreeGrafter"/>
</dbReference>
<dbReference type="PANTHER" id="PTHR13222:SF1">
    <property type="entry name" value="RB1-INDUCIBLE COILED-COIL PROTEIN 1"/>
    <property type="match status" value="1"/>
</dbReference>
<organism evidence="2 3">
    <name type="scientific">Calicophoron daubneyi</name>
    <name type="common">Rumen fluke</name>
    <name type="synonym">Paramphistomum daubneyi</name>
    <dbReference type="NCBI Taxonomy" id="300641"/>
    <lineage>
        <taxon>Eukaryota</taxon>
        <taxon>Metazoa</taxon>
        <taxon>Spiralia</taxon>
        <taxon>Lophotrochozoa</taxon>
        <taxon>Platyhelminthes</taxon>
        <taxon>Trematoda</taxon>
        <taxon>Digenea</taxon>
        <taxon>Plagiorchiida</taxon>
        <taxon>Pronocephalata</taxon>
        <taxon>Paramphistomoidea</taxon>
        <taxon>Paramphistomidae</taxon>
        <taxon>Calicophoron</taxon>
    </lineage>
</organism>
<dbReference type="PANTHER" id="PTHR13222">
    <property type="entry name" value="RB1-INDUCIBLE COILED-COIL"/>
    <property type="match status" value="1"/>
</dbReference>
<reference evidence="2" key="1">
    <citation type="submission" date="2024-06" db="EMBL/GenBank/DDBJ databases">
        <authorList>
            <person name="Liu X."/>
            <person name="Lenzi L."/>
            <person name="Haldenby T S."/>
            <person name="Uol C."/>
        </authorList>
    </citation>
    <scope>NUCLEOTIDE SEQUENCE</scope>
</reference>
<feature type="region of interest" description="Disordered" evidence="1">
    <location>
        <begin position="1000"/>
        <end position="1022"/>
    </location>
</feature>
<feature type="region of interest" description="Disordered" evidence="1">
    <location>
        <begin position="1271"/>
        <end position="1306"/>
    </location>
</feature>
<dbReference type="GO" id="GO:0019901">
    <property type="term" value="F:protein kinase binding"/>
    <property type="evidence" value="ECO:0007669"/>
    <property type="project" value="TreeGrafter"/>
</dbReference>
<comment type="caution">
    <text evidence="2">The sequence shown here is derived from an EMBL/GenBank/DDBJ whole genome shotgun (WGS) entry which is preliminary data.</text>
</comment>
<feature type="region of interest" description="Disordered" evidence="1">
    <location>
        <begin position="711"/>
        <end position="730"/>
    </location>
</feature>
<dbReference type="Proteomes" id="UP001497525">
    <property type="component" value="Unassembled WGS sequence"/>
</dbReference>
<evidence type="ECO:0008006" key="4">
    <source>
        <dbReference type="Google" id="ProtNLM"/>
    </source>
</evidence>
<evidence type="ECO:0000313" key="3">
    <source>
        <dbReference type="Proteomes" id="UP001497525"/>
    </source>
</evidence>
<protein>
    <recommendedName>
        <fullName evidence="4">RB1-inducible coiled-coil protein 1</fullName>
    </recommendedName>
</protein>
<evidence type="ECO:0000313" key="2">
    <source>
        <dbReference type="EMBL" id="CAL5134800.1"/>
    </source>
</evidence>
<dbReference type="GO" id="GO:0034517">
    <property type="term" value="P:ribophagy"/>
    <property type="evidence" value="ECO:0007669"/>
    <property type="project" value="TreeGrafter"/>
</dbReference>
<accession>A0AAV2TDK3</accession>
<name>A0AAV2TDK3_CALDB</name>
<feature type="compositionally biased region" description="Polar residues" evidence="1">
    <location>
        <begin position="1566"/>
        <end position="1581"/>
    </location>
</feature>
<feature type="compositionally biased region" description="Basic and acidic residues" evidence="1">
    <location>
        <begin position="1286"/>
        <end position="1299"/>
    </location>
</feature>
<dbReference type="InterPro" id="IPR040040">
    <property type="entry name" value="ATG11"/>
</dbReference>
<evidence type="ECO:0000256" key="1">
    <source>
        <dbReference type="SAM" id="MobiDB-lite"/>
    </source>
</evidence>
<dbReference type="GO" id="GO:0034727">
    <property type="term" value="P:piecemeal microautophagy of the nucleus"/>
    <property type="evidence" value="ECO:0007669"/>
    <property type="project" value="TreeGrafter"/>
</dbReference>